<dbReference type="InterPro" id="IPR014895">
    <property type="entry name" value="Alginate_lyase_2"/>
</dbReference>
<dbReference type="EMBL" id="SMKX01000251">
    <property type="protein sequence ID" value="TDD43850.1"/>
    <property type="molecule type" value="Genomic_DNA"/>
</dbReference>
<feature type="domain" description="Alginate lyase 2" evidence="2">
    <location>
        <begin position="36"/>
        <end position="249"/>
    </location>
</feature>
<proteinExistence type="predicted"/>
<protein>
    <submittedName>
        <fullName evidence="3">Polysaccharide lyase family 7 protein</fullName>
    </submittedName>
</protein>
<dbReference type="SUPFAM" id="SSF49899">
    <property type="entry name" value="Concanavalin A-like lectins/glucanases"/>
    <property type="match status" value="1"/>
</dbReference>
<dbReference type="PROSITE" id="PS51257">
    <property type="entry name" value="PROKAR_LIPOPROTEIN"/>
    <property type="match status" value="1"/>
</dbReference>
<sequence length="250" mass="27067">MFVRALLATTLLAASAAVVPVATAATTACSTPGDVLNLANWKLQLPVDNPNQSGTQVLEVGQPSLDTYELNPWFIDQPNCNGVRFRNAVNGVTTPNTTYARSELREMRNGAGASWPSTSGVHTMIIDQAITHRPNTKPQVIAGQIHNGNDMSTFRLDGSSLYVTNENDTHYKLVDSNYTLGKRFQAKFVVSNGSIKAYYNNVLQATIPKSFSGGYFKAGVYTQANCTNSSPCDTSNYGETVIYNVTVTHS</sequence>
<feature type="chain" id="PRO_5020221809" evidence="1">
    <location>
        <begin position="25"/>
        <end position="250"/>
    </location>
</feature>
<comment type="caution">
    <text evidence="3">The sequence shown here is derived from an EMBL/GenBank/DDBJ whole genome shotgun (WGS) entry which is preliminary data.</text>
</comment>
<evidence type="ECO:0000256" key="1">
    <source>
        <dbReference type="SAM" id="SignalP"/>
    </source>
</evidence>
<keyword evidence="4" id="KW-1185">Reference proteome</keyword>
<evidence type="ECO:0000259" key="2">
    <source>
        <dbReference type="Pfam" id="PF08787"/>
    </source>
</evidence>
<organism evidence="3 4">
    <name type="scientific">Kribbella antibiotica</name>
    <dbReference type="NCBI Taxonomy" id="190195"/>
    <lineage>
        <taxon>Bacteria</taxon>
        <taxon>Bacillati</taxon>
        <taxon>Actinomycetota</taxon>
        <taxon>Actinomycetes</taxon>
        <taxon>Propionibacteriales</taxon>
        <taxon>Kribbellaceae</taxon>
        <taxon>Kribbella</taxon>
    </lineage>
</organism>
<dbReference type="RefSeq" id="WP_132177746.1">
    <property type="nucleotide sequence ID" value="NZ_SMKX01000251.1"/>
</dbReference>
<evidence type="ECO:0000313" key="3">
    <source>
        <dbReference type="EMBL" id="TDD43850.1"/>
    </source>
</evidence>
<dbReference type="InterPro" id="IPR013320">
    <property type="entry name" value="ConA-like_dom_sf"/>
</dbReference>
<dbReference type="GO" id="GO:0016829">
    <property type="term" value="F:lyase activity"/>
    <property type="evidence" value="ECO:0007669"/>
    <property type="project" value="UniProtKB-KW"/>
</dbReference>
<dbReference type="AlphaFoldDB" id="A0A4R4YHV2"/>
<name>A0A4R4YHV2_9ACTN</name>
<keyword evidence="3" id="KW-0456">Lyase</keyword>
<gene>
    <name evidence="3" type="ORF">E1263_41280</name>
</gene>
<keyword evidence="1" id="KW-0732">Signal</keyword>
<dbReference type="OrthoDB" id="273319at2"/>
<evidence type="ECO:0000313" key="4">
    <source>
        <dbReference type="Proteomes" id="UP000295124"/>
    </source>
</evidence>
<dbReference type="Proteomes" id="UP000295124">
    <property type="component" value="Unassembled WGS sequence"/>
</dbReference>
<feature type="signal peptide" evidence="1">
    <location>
        <begin position="1"/>
        <end position="24"/>
    </location>
</feature>
<dbReference type="Pfam" id="PF08787">
    <property type="entry name" value="Alginate_lyase2"/>
    <property type="match status" value="1"/>
</dbReference>
<dbReference type="Gene3D" id="2.60.120.200">
    <property type="match status" value="1"/>
</dbReference>
<accession>A0A4R4YHV2</accession>
<reference evidence="3 4" key="1">
    <citation type="submission" date="2019-03" db="EMBL/GenBank/DDBJ databases">
        <title>Draft genome sequences of novel Actinobacteria.</title>
        <authorList>
            <person name="Sahin N."/>
            <person name="Ay H."/>
            <person name="Saygin H."/>
        </authorList>
    </citation>
    <scope>NUCLEOTIDE SEQUENCE [LARGE SCALE GENOMIC DNA]</scope>
    <source>
        <strain evidence="3 4">JCM 13523</strain>
    </source>
</reference>